<protein>
    <recommendedName>
        <fullName evidence="2">DUF1269 domain-containing protein</fullName>
    </recommendedName>
</protein>
<organism evidence="1">
    <name type="scientific">Oscillatoriales cyanobacterium SpSt-418</name>
    <dbReference type="NCBI Taxonomy" id="2282169"/>
    <lineage>
        <taxon>Bacteria</taxon>
        <taxon>Bacillati</taxon>
        <taxon>Cyanobacteriota</taxon>
        <taxon>Cyanophyceae</taxon>
        <taxon>Oscillatoriophycideae</taxon>
        <taxon>Oscillatoriales</taxon>
    </lineage>
</organism>
<name>A0A7C3PDQ1_9CYAN</name>
<accession>A0A7C3PDQ1</accession>
<proteinExistence type="predicted"/>
<comment type="caution">
    <text evidence="1">The sequence shown here is derived from an EMBL/GenBank/DDBJ whole genome shotgun (WGS) entry which is preliminary data.</text>
</comment>
<dbReference type="EMBL" id="DSRU01000057">
    <property type="protein sequence ID" value="HFM97155.1"/>
    <property type="molecule type" value="Genomic_DNA"/>
</dbReference>
<sequence length="121" mass="13213">MVSITVQLNFDYALSFRFFLLWQPLVETGARSQLANTLLGSGIGAAGGGLVGALIGWGVPEEQANYYNTRLNEHGHYLIMVEGTQRDIQTAESILGNHGIQDWNTYDVPRSSSDRPSTVGL</sequence>
<dbReference type="AlphaFoldDB" id="A0A7C3PDQ1"/>
<evidence type="ECO:0008006" key="2">
    <source>
        <dbReference type="Google" id="ProtNLM"/>
    </source>
</evidence>
<dbReference type="PANTHER" id="PTHR36109">
    <property type="entry name" value="MEMBRANE PROTEIN-RELATED"/>
    <property type="match status" value="1"/>
</dbReference>
<dbReference type="PANTHER" id="PTHR36109:SF2">
    <property type="entry name" value="MEMBRANE PROTEIN"/>
    <property type="match status" value="1"/>
</dbReference>
<dbReference type="InterPro" id="IPR052948">
    <property type="entry name" value="Low_temp-induced_all0457"/>
</dbReference>
<reference evidence="1" key="1">
    <citation type="journal article" date="2020" name="mSystems">
        <title>Genome- and Community-Level Interaction Insights into Carbon Utilization and Element Cycling Functions of Hydrothermarchaeota in Hydrothermal Sediment.</title>
        <authorList>
            <person name="Zhou Z."/>
            <person name="Liu Y."/>
            <person name="Xu W."/>
            <person name="Pan J."/>
            <person name="Luo Z.H."/>
            <person name="Li M."/>
        </authorList>
    </citation>
    <scope>NUCLEOTIDE SEQUENCE [LARGE SCALE GENOMIC DNA]</scope>
    <source>
        <strain evidence="1">SpSt-418</strain>
    </source>
</reference>
<gene>
    <name evidence="1" type="ORF">ENR64_05175</name>
</gene>
<evidence type="ECO:0000313" key="1">
    <source>
        <dbReference type="EMBL" id="HFM97155.1"/>
    </source>
</evidence>